<dbReference type="SUPFAM" id="SSF48264">
    <property type="entry name" value="Cytochrome P450"/>
    <property type="match status" value="1"/>
</dbReference>
<keyword evidence="7 9" id="KW-0408">Iron</keyword>
<gene>
    <name evidence="12" type="ORF">CALCODRAFT_63767</name>
</gene>
<dbReference type="PROSITE" id="PS00086">
    <property type="entry name" value="CYTOCHROME_P450"/>
    <property type="match status" value="1"/>
</dbReference>
<dbReference type="GO" id="GO:0005506">
    <property type="term" value="F:iron ion binding"/>
    <property type="evidence" value="ECO:0007669"/>
    <property type="project" value="InterPro"/>
</dbReference>
<dbReference type="GO" id="GO:0020037">
    <property type="term" value="F:heme binding"/>
    <property type="evidence" value="ECO:0007669"/>
    <property type="project" value="InterPro"/>
</dbReference>
<dbReference type="STRING" id="1353952.A0A165DLG6"/>
<keyword evidence="11" id="KW-0472">Membrane</keyword>
<accession>A0A165DLG6</accession>
<dbReference type="InterPro" id="IPR036396">
    <property type="entry name" value="Cyt_P450_sf"/>
</dbReference>
<keyword evidence="11" id="KW-0812">Transmembrane</keyword>
<dbReference type="InParanoid" id="A0A165DLG6"/>
<dbReference type="Pfam" id="PF00067">
    <property type="entry name" value="p450"/>
    <property type="match status" value="1"/>
</dbReference>
<organism evidence="12 13">
    <name type="scientific">Calocera cornea HHB12733</name>
    <dbReference type="NCBI Taxonomy" id="1353952"/>
    <lineage>
        <taxon>Eukaryota</taxon>
        <taxon>Fungi</taxon>
        <taxon>Dikarya</taxon>
        <taxon>Basidiomycota</taxon>
        <taxon>Agaricomycotina</taxon>
        <taxon>Dacrymycetes</taxon>
        <taxon>Dacrymycetales</taxon>
        <taxon>Dacrymycetaceae</taxon>
        <taxon>Calocera</taxon>
    </lineage>
</organism>
<evidence type="ECO:0000313" key="12">
    <source>
        <dbReference type="EMBL" id="KZT53068.1"/>
    </source>
</evidence>
<dbReference type="Proteomes" id="UP000076842">
    <property type="component" value="Unassembled WGS sequence"/>
</dbReference>
<keyword evidence="5 9" id="KW-0479">Metal-binding</keyword>
<dbReference type="GO" id="GO:0004497">
    <property type="term" value="F:monooxygenase activity"/>
    <property type="evidence" value="ECO:0007669"/>
    <property type="project" value="UniProtKB-KW"/>
</dbReference>
<evidence type="ECO:0000313" key="13">
    <source>
        <dbReference type="Proteomes" id="UP000076842"/>
    </source>
</evidence>
<evidence type="ECO:0000256" key="4">
    <source>
        <dbReference type="ARBA" id="ARBA00022617"/>
    </source>
</evidence>
<evidence type="ECO:0000256" key="8">
    <source>
        <dbReference type="ARBA" id="ARBA00023033"/>
    </source>
</evidence>
<keyword evidence="6 10" id="KW-0560">Oxidoreductase</keyword>
<dbReference type="GO" id="GO:0016705">
    <property type="term" value="F:oxidoreductase activity, acting on paired donors, with incorporation or reduction of molecular oxygen"/>
    <property type="evidence" value="ECO:0007669"/>
    <property type="project" value="InterPro"/>
</dbReference>
<dbReference type="PRINTS" id="PR00463">
    <property type="entry name" value="EP450I"/>
</dbReference>
<reference evidence="12 13" key="1">
    <citation type="journal article" date="2016" name="Mol. Biol. Evol.">
        <title>Comparative Genomics of Early-Diverging Mushroom-Forming Fungi Provides Insights into the Origins of Lignocellulose Decay Capabilities.</title>
        <authorList>
            <person name="Nagy L.G."/>
            <person name="Riley R."/>
            <person name="Tritt A."/>
            <person name="Adam C."/>
            <person name="Daum C."/>
            <person name="Floudas D."/>
            <person name="Sun H."/>
            <person name="Yadav J.S."/>
            <person name="Pangilinan J."/>
            <person name="Larsson K.H."/>
            <person name="Matsuura K."/>
            <person name="Barry K."/>
            <person name="Labutti K."/>
            <person name="Kuo R."/>
            <person name="Ohm R.A."/>
            <person name="Bhattacharya S.S."/>
            <person name="Shirouzu T."/>
            <person name="Yoshinaga Y."/>
            <person name="Martin F.M."/>
            <person name="Grigoriev I.V."/>
            <person name="Hibbett D.S."/>
        </authorList>
    </citation>
    <scope>NUCLEOTIDE SEQUENCE [LARGE SCALE GENOMIC DNA]</scope>
    <source>
        <strain evidence="12 13">HHB12733</strain>
    </source>
</reference>
<keyword evidence="13" id="KW-1185">Reference proteome</keyword>
<dbReference type="PANTHER" id="PTHR24305:SF166">
    <property type="entry name" value="CYTOCHROME P450 12A4, MITOCHONDRIAL-RELATED"/>
    <property type="match status" value="1"/>
</dbReference>
<evidence type="ECO:0000256" key="1">
    <source>
        <dbReference type="ARBA" id="ARBA00001971"/>
    </source>
</evidence>
<keyword evidence="11" id="KW-1133">Transmembrane helix</keyword>
<evidence type="ECO:0000256" key="9">
    <source>
        <dbReference type="PIRSR" id="PIRSR602401-1"/>
    </source>
</evidence>
<proteinExistence type="inferred from homology"/>
<protein>
    <submittedName>
        <fullName evidence="12">Cytochrome P450</fullName>
    </submittedName>
</protein>
<evidence type="ECO:0000256" key="10">
    <source>
        <dbReference type="RuleBase" id="RU000461"/>
    </source>
</evidence>
<name>A0A165DLG6_9BASI</name>
<dbReference type="PRINTS" id="PR00385">
    <property type="entry name" value="P450"/>
</dbReference>
<comment type="similarity">
    <text evidence="3 10">Belongs to the cytochrome P450 family.</text>
</comment>
<dbReference type="InterPro" id="IPR050121">
    <property type="entry name" value="Cytochrome_P450_monoxygenase"/>
</dbReference>
<dbReference type="Gene3D" id="1.10.630.10">
    <property type="entry name" value="Cytochrome P450"/>
    <property type="match status" value="1"/>
</dbReference>
<keyword evidence="8 10" id="KW-0503">Monooxygenase</keyword>
<dbReference type="EMBL" id="KV424047">
    <property type="protein sequence ID" value="KZT53068.1"/>
    <property type="molecule type" value="Genomic_DNA"/>
</dbReference>
<feature type="binding site" description="axial binding residue" evidence="9">
    <location>
        <position position="455"/>
    </location>
    <ligand>
        <name>heme</name>
        <dbReference type="ChEBI" id="CHEBI:30413"/>
    </ligand>
    <ligandPart>
        <name>Fe</name>
        <dbReference type="ChEBI" id="CHEBI:18248"/>
    </ligandPart>
</feature>
<dbReference type="InterPro" id="IPR002401">
    <property type="entry name" value="Cyt_P450_E_grp-I"/>
</dbReference>
<dbReference type="PANTHER" id="PTHR24305">
    <property type="entry name" value="CYTOCHROME P450"/>
    <property type="match status" value="1"/>
</dbReference>
<evidence type="ECO:0000256" key="2">
    <source>
        <dbReference type="ARBA" id="ARBA00005179"/>
    </source>
</evidence>
<feature type="transmembrane region" description="Helical" evidence="11">
    <location>
        <begin position="12"/>
        <end position="31"/>
    </location>
</feature>
<comment type="pathway">
    <text evidence="2">Secondary metabolite biosynthesis.</text>
</comment>
<comment type="cofactor">
    <cofactor evidence="1 9">
        <name>heme</name>
        <dbReference type="ChEBI" id="CHEBI:30413"/>
    </cofactor>
</comment>
<dbReference type="OrthoDB" id="1470350at2759"/>
<keyword evidence="4 9" id="KW-0349">Heme</keyword>
<evidence type="ECO:0000256" key="11">
    <source>
        <dbReference type="SAM" id="Phobius"/>
    </source>
</evidence>
<dbReference type="InterPro" id="IPR001128">
    <property type="entry name" value="Cyt_P450"/>
</dbReference>
<sequence>MAPFPTHQASPALALLVVFVALVFYVTASLLRGLFLSPLSRFPGPKLAAVTRFWAFFEAISGRKVKGVHELHKMYGPIVRVGPNDLSISAPEAIPRLYSYKPFLKDPTFYDALNGGKVEGHLVCQTNPETHARRRKLISTLLSRSAVKGYENDIIHPKIIKALMPFRDGDFYTGTMDVLPALRAITADAAAELTFGKTFGCLDAPNFDHPVLEALAIVSDSVPVINWIPWLNSIPRSLVQYQKIMAPVIQLEKFVSDAWTIEKAGPEPTDVGRTVLSRLAYLLRNDEAKYRDNVALSEALTMIVAGSETTTMAMVSALHELSLNPGIQARIRAEVAELMPEASRVDDVMESGLPSFQVLQQQPYLSAVIKEVLRMYPSVPGLLPRVVPKDGMTVRNQFIPPGTAVAMQAWTIHRDPEVFPEPDTFNPSRWLDASEIELKAMNARFMPFSAGTRSCVGEEFAMAQMYLMIAMFCRFYQFAPAPGCDNGIEDNGFTLSCRHLKMMLSIGAAPPV</sequence>
<evidence type="ECO:0000256" key="6">
    <source>
        <dbReference type="ARBA" id="ARBA00023002"/>
    </source>
</evidence>
<evidence type="ECO:0000256" key="3">
    <source>
        <dbReference type="ARBA" id="ARBA00010617"/>
    </source>
</evidence>
<dbReference type="AlphaFoldDB" id="A0A165DLG6"/>
<evidence type="ECO:0000256" key="5">
    <source>
        <dbReference type="ARBA" id="ARBA00022723"/>
    </source>
</evidence>
<evidence type="ECO:0000256" key="7">
    <source>
        <dbReference type="ARBA" id="ARBA00023004"/>
    </source>
</evidence>
<dbReference type="InterPro" id="IPR017972">
    <property type="entry name" value="Cyt_P450_CS"/>
</dbReference>